<proteinExistence type="predicted"/>
<feature type="region of interest" description="Disordered" evidence="5">
    <location>
        <begin position="1"/>
        <end position="20"/>
    </location>
</feature>
<dbReference type="AlphaFoldDB" id="A0A919NGY4"/>
<dbReference type="SUPFAM" id="SSF46785">
    <property type="entry name" value="Winged helix' DNA-binding domain"/>
    <property type="match status" value="1"/>
</dbReference>
<dbReference type="PROSITE" id="PS51683">
    <property type="entry name" value="SAM_OMT_II"/>
    <property type="match status" value="1"/>
</dbReference>
<evidence type="ECO:0000256" key="5">
    <source>
        <dbReference type="SAM" id="MobiDB-lite"/>
    </source>
</evidence>
<dbReference type="PANTHER" id="PTHR43712">
    <property type="entry name" value="PUTATIVE (AFU_ORTHOLOGUE AFUA_4G14580)-RELATED"/>
    <property type="match status" value="1"/>
</dbReference>
<dbReference type="InterPro" id="IPR001077">
    <property type="entry name" value="COMT_C"/>
</dbReference>
<organism evidence="8 9">
    <name type="scientific">Paractinoplanes tereljensis</name>
    <dbReference type="NCBI Taxonomy" id="571912"/>
    <lineage>
        <taxon>Bacteria</taxon>
        <taxon>Bacillati</taxon>
        <taxon>Actinomycetota</taxon>
        <taxon>Actinomycetes</taxon>
        <taxon>Micromonosporales</taxon>
        <taxon>Micromonosporaceae</taxon>
        <taxon>Paractinoplanes</taxon>
    </lineage>
</organism>
<dbReference type="EMBL" id="BOMY01000002">
    <property type="protein sequence ID" value="GIF17777.1"/>
    <property type="molecule type" value="Genomic_DNA"/>
</dbReference>
<protein>
    <submittedName>
        <fullName evidence="8">O-methyltransferase</fullName>
    </submittedName>
</protein>
<evidence type="ECO:0000313" key="9">
    <source>
        <dbReference type="Proteomes" id="UP000623608"/>
    </source>
</evidence>
<dbReference type="Pfam" id="PF08100">
    <property type="entry name" value="Dimerisation"/>
    <property type="match status" value="1"/>
</dbReference>
<dbReference type="Pfam" id="PF00891">
    <property type="entry name" value="Methyltransf_2"/>
    <property type="match status" value="1"/>
</dbReference>
<dbReference type="InterPro" id="IPR012967">
    <property type="entry name" value="COMT_dimerisation"/>
</dbReference>
<dbReference type="GO" id="GO:0046983">
    <property type="term" value="F:protein dimerization activity"/>
    <property type="evidence" value="ECO:0007669"/>
    <property type="project" value="InterPro"/>
</dbReference>
<reference evidence="8" key="1">
    <citation type="submission" date="2021-01" db="EMBL/GenBank/DDBJ databases">
        <title>Whole genome shotgun sequence of Actinoplanes tereljensis NBRC 105297.</title>
        <authorList>
            <person name="Komaki H."/>
            <person name="Tamura T."/>
        </authorList>
    </citation>
    <scope>NUCLEOTIDE SEQUENCE</scope>
    <source>
        <strain evidence="8">NBRC 105297</strain>
    </source>
</reference>
<keyword evidence="1" id="KW-0489">Methyltransferase</keyword>
<dbReference type="InterPro" id="IPR036388">
    <property type="entry name" value="WH-like_DNA-bd_sf"/>
</dbReference>
<feature type="domain" description="O-methyltransferase C-terminal" evidence="6">
    <location>
        <begin position="127"/>
        <end position="337"/>
    </location>
</feature>
<feature type="active site" description="Proton acceptor" evidence="4">
    <location>
        <position position="265"/>
    </location>
</feature>
<evidence type="ECO:0000256" key="4">
    <source>
        <dbReference type="PIRSR" id="PIRSR005739-1"/>
    </source>
</evidence>
<name>A0A919NGY4_9ACTN</name>
<dbReference type="SUPFAM" id="SSF53335">
    <property type="entry name" value="S-adenosyl-L-methionine-dependent methyltransferases"/>
    <property type="match status" value="1"/>
</dbReference>
<keyword evidence="9" id="KW-1185">Reference proteome</keyword>
<accession>A0A919NGY4</accession>
<dbReference type="Proteomes" id="UP000623608">
    <property type="component" value="Unassembled WGS sequence"/>
</dbReference>
<dbReference type="PIRSF" id="PIRSF005739">
    <property type="entry name" value="O-mtase"/>
    <property type="match status" value="1"/>
</dbReference>
<evidence type="ECO:0000259" key="7">
    <source>
        <dbReference type="Pfam" id="PF08100"/>
    </source>
</evidence>
<sequence length="358" mass="38643">MAATPLRIGPEPLPVGSGQSPFEAAGTVRRFVQMMWSSGLVQAATDLRIADRIDEPVALDELARRTGTDPAALLRLMRALAAHGFFAAGDDGTFRHTEFSRALREDAPGSVRNLTLLANSEWNWRLWGNVADAVRTGEAVFPSAYGKDLYSYFRDDNPEAATVFNRAMSESGKWTTGPIVEALDLDGVRTVADVGGGQGGLLAGVLAKNQELLGTLLDSPEVLRQAGESLRTGGELADRVTLIPADIRESVPVTADLYVMRQVMHIWDDETCLKILRNCAASAKANARIVLVEHVVTEGAEPNPTFTVLLDLLMMLIGPGRERTERDFGKLLDAAGFDLVGVTRIHAPLALVTGELRS</sequence>
<dbReference type="Gene3D" id="1.10.10.10">
    <property type="entry name" value="Winged helix-like DNA-binding domain superfamily/Winged helix DNA-binding domain"/>
    <property type="match status" value="1"/>
</dbReference>
<dbReference type="RefSeq" id="WP_203798202.1">
    <property type="nucleotide sequence ID" value="NZ_BOMY01000002.1"/>
</dbReference>
<keyword evidence="3" id="KW-0949">S-adenosyl-L-methionine</keyword>
<dbReference type="InterPro" id="IPR029063">
    <property type="entry name" value="SAM-dependent_MTases_sf"/>
</dbReference>
<feature type="domain" description="O-methyltransferase dimerisation" evidence="7">
    <location>
        <begin position="32"/>
        <end position="103"/>
    </location>
</feature>
<keyword evidence="2" id="KW-0808">Transferase</keyword>
<evidence type="ECO:0000259" key="6">
    <source>
        <dbReference type="Pfam" id="PF00891"/>
    </source>
</evidence>
<comment type="caution">
    <text evidence="8">The sequence shown here is derived from an EMBL/GenBank/DDBJ whole genome shotgun (WGS) entry which is preliminary data.</text>
</comment>
<dbReference type="InterPro" id="IPR036390">
    <property type="entry name" value="WH_DNA-bd_sf"/>
</dbReference>
<dbReference type="InterPro" id="IPR016461">
    <property type="entry name" value="COMT-like"/>
</dbReference>
<dbReference type="PANTHER" id="PTHR43712:SF2">
    <property type="entry name" value="O-METHYLTRANSFERASE CICE"/>
    <property type="match status" value="1"/>
</dbReference>
<dbReference type="Gene3D" id="3.40.50.150">
    <property type="entry name" value="Vaccinia Virus protein VP39"/>
    <property type="match status" value="1"/>
</dbReference>
<gene>
    <name evidence="8" type="ORF">Ate02nite_05070</name>
</gene>
<evidence type="ECO:0000313" key="8">
    <source>
        <dbReference type="EMBL" id="GIF17777.1"/>
    </source>
</evidence>
<dbReference type="GO" id="GO:0008171">
    <property type="term" value="F:O-methyltransferase activity"/>
    <property type="evidence" value="ECO:0007669"/>
    <property type="project" value="InterPro"/>
</dbReference>
<evidence type="ECO:0000256" key="1">
    <source>
        <dbReference type="ARBA" id="ARBA00022603"/>
    </source>
</evidence>
<dbReference type="GO" id="GO:0032259">
    <property type="term" value="P:methylation"/>
    <property type="evidence" value="ECO:0007669"/>
    <property type="project" value="UniProtKB-KW"/>
</dbReference>
<evidence type="ECO:0000256" key="3">
    <source>
        <dbReference type="ARBA" id="ARBA00022691"/>
    </source>
</evidence>
<evidence type="ECO:0000256" key="2">
    <source>
        <dbReference type="ARBA" id="ARBA00022679"/>
    </source>
</evidence>